<dbReference type="GO" id="GO:0071013">
    <property type="term" value="C:catalytic step 2 spliceosome"/>
    <property type="evidence" value="ECO:0007669"/>
    <property type="project" value="TreeGrafter"/>
</dbReference>
<feature type="compositionally biased region" description="Basic and acidic residues" evidence="5">
    <location>
        <begin position="14"/>
        <end position="34"/>
    </location>
</feature>
<evidence type="ECO:0000256" key="1">
    <source>
        <dbReference type="ARBA" id="ARBA00004123"/>
    </source>
</evidence>
<gene>
    <name evidence="6" type="ORF">Dbus_chrXg837</name>
</gene>
<sequence>MSLFPAYGNAETKSATDEPKPEAKVAAAKSDDWKQNQSYDVATVSQQLSDSPSESESDAESTRSDESEKPSCSKFSGTPAPPQRTLEFDNTVEYYVDKSENRAHKELDRLPRLSRPNYRIHMRRLDVPQRGRQRMKREKRKLLCVKEKAAVEQKLSDEQTLKMEQRLLQLKQLVADKPEQLAHWVELHQLLGQNLHKCNRLAVAEQQLYGLETALQHHKGNEQLLQLYVATSSAAYADSEVASKLEQLLDRQPYEYTLWTALIMTTQGTMARCNVPAVLHIYEESMRRMHVGPKEQHVHTDELMLKLFHNCVLFLRQSANTGLMFALLRLSLELHATHVNFDCFEACAADETMLLEYEELVLRSGMPMPEIWTRVERLRQAYTFLPYPAHSAPGLDAERCVYAQDVCHYIYPLKRPKQNLLQLLMLVLQLCKLPLLRSNCLSERLSARIEQIGDTEAVEMLLANLFERHSFALPLNKQFVDAQLQLCKELYVCPSFMPQAIGHELYEQCLERLLLKCSDIYTSVEDEDKRQLFLLLHMRFERFRLLLLKLSGKLTPAYTKQARQRQRQLLRQPQNRQITALYIELAMFEFEAGEQQQQRIFEQLLTAEPTATTSVEQLQARLVYAEMLLAEHRNADALEVLRIDLDKSAQELAAALKQATLDVTATSAPLPLTHYFKPQLLLLLLRRHVLLLHLSEQTTQALTLLHKLLLEPLFAFEPTQLSITHCRHNREQLRELQLLLLELPGSHSLPQRVPQLMELLERALVEFPRNLTLLQRWSTLGTLPWFKLRARLVQTKAGVLSLLHLVLAARCRFLQHESEPHLQQLLRNRVLSMFETFLPSNTHRSEQEAQQYDILRRNSLFWRCYLRCLSSIETSFERSRSCLLMALDECPWDKALYMDGVTYVPQDIGSLQDVMTEKQLRIFALPEELSVLRES</sequence>
<dbReference type="PANTHER" id="PTHR13471:SF0">
    <property type="entry name" value="NUCLEAR EXOSOME REGULATOR NRDE2"/>
    <property type="match status" value="1"/>
</dbReference>
<dbReference type="Pfam" id="PF08424">
    <property type="entry name" value="NRDE-2"/>
    <property type="match status" value="1"/>
</dbReference>
<comment type="similarity">
    <text evidence="2">Belongs to the NRDE2 family.</text>
</comment>
<name>A0A0M5JDL8_DROBS</name>
<feature type="coiled-coil region" evidence="4">
    <location>
        <begin position="615"/>
        <end position="658"/>
    </location>
</feature>
<dbReference type="OrthoDB" id="297219at2759"/>
<feature type="compositionally biased region" description="Basic and acidic residues" evidence="5">
    <location>
        <begin position="60"/>
        <end position="71"/>
    </location>
</feature>
<keyword evidence="7" id="KW-1185">Reference proteome</keyword>
<feature type="region of interest" description="Disordered" evidence="5">
    <location>
        <begin position="1"/>
        <end position="86"/>
    </location>
</feature>
<dbReference type="GO" id="GO:1902369">
    <property type="term" value="P:negative regulation of RNA catabolic process"/>
    <property type="evidence" value="ECO:0007669"/>
    <property type="project" value="TreeGrafter"/>
</dbReference>
<dbReference type="OMA" id="RRNSLYW"/>
<dbReference type="Proteomes" id="UP000494163">
    <property type="component" value="Chromosome X"/>
</dbReference>
<organism evidence="6 7">
    <name type="scientific">Drosophila busckii</name>
    <name type="common">Fruit fly</name>
    <dbReference type="NCBI Taxonomy" id="30019"/>
    <lineage>
        <taxon>Eukaryota</taxon>
        <taxon>Metazoa</taxon>
        <taxon>Ecdysozoa</taxon>
        <taxon>Arthropoda</taxon>
        <taxon>Hexapoda</taxon>
        <taxon>Insecta</taxon>
        <taxon>Pterygota</taxon>
        <taxon>Neoptera</taxon>
        <taxon>Endopterygota</taxon>
        <taxon>Diptera</taxon>
        <taxon>Brachycera</taxon>
        <taxon>Muscomorpha</taxon>
        <taxon>Ephydroidea</taxon>
        <taxon>Drosophilidae</taxon>
        <taxon>Drosophila</taxon>
    </lineage>
</organism>
<keyword evidence="3" id="KW-0539">Nucleus</keyword>
<reference evidence="6 7" key="1">
    <citation type="submission" date="2015-08" db="EMBL/GenBank/DDBJ databases">
        <title>Ancestral chromatin configuration constrains chromatin evolution on differentiating sex chromosomes in Drosophila.</title>
        <authorList>
            <person name="Zhou Q."/>
            <person name="Bachtrog D."/>
        </authorList>
    </citation>
    <scope>NUCLEOTIDE SEQUENCE [LARGE SCALE GENOMIC DNA]</scope>
    <source>
        <tissue evidence="6">Whole larvae</tissue>
    </source>
</reference>
<proteinExistence type="inferred from homology"/>
<feature type="compositionally biased region" description="Polar residues" evidence="5">
    <location>
        <begin position="35"/>
        <end position="44"/>
    </location>
</feature>
<comment type="subcellular location">
    <subcellularLocation>
        <location evidence="1">Nucleus</location>
    </subcellularLocation>
</comment>
<evidence type="ECO:0000256" key="4">
    <source>
        <dbReference type="SAM" id="Coils"/>
    </source>
</evidence>
<accession>A0A0M5JDL8</accession>
<dbReference type="GO" id="GO:0031048">
    <property type="term" value="P:regulatory ncRNA-mediated heterochromatin formation"/>
    <property type="evidence" value="ECO:0007669"/>
    <property type="project" value="TreeGrafter"/>
</dbReference>
<evidence type="ECO:0000313" key="7">
    <source>
        <dbReference type="Proteomes" id="UP000494163"/>
    </source>
</evidence>
<evidence type="ECO:0000256" key="5">
    <source>
        <dbReference type="SAM" id="MobiDB-lite"/>
    </source>
</evidence>
<dbReference type="InterPro" id="IPR013633">
    <property type="entry name" value="NRDE-2"/>
</dbReference>
<dbReference type="PANTHER" id="PTHR13471">
    <property type="entry name" value="TETRATRICOPEPTIDE-LIKE HELICAL"/>
    <property type="match status" value="1"/>
</dbReference>
<protein>
    <submittedName>
        <fullName evidence="6">CG5877</fullName>
    </submittedName>
</protein>
<dbReference type="EMBL" id="CP012528">
    <property type="protein sequence ID" value="ALC48981.1"/>
    <property type="molecule type" value="Genomic_DNA"/>
</dbReference>
<dbReference type="STRING" id="30019.A0A0M5JDL8"/>
<evidence type="ECO:0000256" key="3">
    <source>
        <dbReference type="ARBA" id="ARBA00023242"/>
    </source>
</evidence>
<keyword evidence="4" id="KW-0175">Coiled coil</keyword>
<evidence type="ECO:0000313" key="6">
    <source>
        <dbReference type="EMBL" id="ALC48981.1"/>
    </source>
</evidence>
<evidence type="ECO:0000256" key="2">
    <source>
        <dbReference type="ARBA" id="ARBA00009265"/>
    </source>
</evidence>
<dbReference type="AlphaFoldDB" id="A0A0M5JDL8"/>